<keyword evidence="2" id="KW-1185">Reference proteome</keyword>
<evidence type="ECO:0000313" key="2">
    <source>
        <dbReference type="Proteomes" id="UP000078541"/>
    </source>
</evidence>
<dbReference type="AlphaFoldDB" id="A0A195F477"/>
<sequence length="81" mass="9548">MERKKQHFRHILLFYEKVKNNITCEIAGRLNLSNSTVHDHLKRLGRKIISHFHKKKTKLLSEQPNTYAFLCGCNTLAQSRN</sequence>
<organism evidence="1 2">
    <name type="scientific">Trachymyrmex septentrionalis</name>
    <dbReference type="NCBI Taxonomy" id="34720"/>
    <lineage>
        <taxon>Eukaryota</taxon>
        <taxon>Metazoa</taxon>
        <taxon>Ecdysozoa</taxon>
        <taxon>Arthropoda</taxon>
        <taxon>Hexapoda</taxon>
        <taxon>Insecta</taxon>
        <taxon>Pterygota</taxon>
        <taxon>Neoptera</taxon>
        <taxon>Endopterygota</taxon>
        <taxon>Hymenoptera</taxon>
        <taxon>Apocrita</taxon>
        <taxon>Aculeata</taxon>
        <taxon>Formicoidea</taxon>
        <taxon>Formicidae</taxon>
        <taxon>Myrmicinae</taxon>
        <taxon>Trachymyrmex</taxon>
    </lineage>
</organism>
<dbReference type="EMBL" id="KQ981855">
    <property type="protein sequence ID" value="KYN34889.1"/>
    <property type="molecule type" value="Genomic_DNA"/>
</dbReference>
<dbReference type="Pfam" id="PF13412">
    <property type="entry name" value="HTH_24"/>
    <property type="match status" value="1"/>
</dbReference>
<evidence type="ECO:0000313" key="1">
    <source>
        <dbReference type="EMBL" id="KYN34889.1"/>
    </source>
</evidence>
<accession>A0A195F477</accession>
<gene>
    <name evidence="1" type="ORF">ALC56_10857</name>
</gene>
<reference evidence="1 2" key="1">
    <citation type="submission" date="2016-03" db="EMBL/GenBank/DDBJ databases">
        <title>Trachymyrmex septentrionalis WGS genome.</title>
        <authorList>
            <person name="Nygaard S."/>
            <person name="Hu H."/>
            <person name="Boomsma J."/>
            <person name="Zhang G."/>
        </authorList>
    </citation>
    <scope>NUCLEOTIDE SEQUENCE [LARGE SCALE GENOMIC DNA]</scope>
    <source>
        <strain evidence="1">Tsep2-gDNA-1</strain>
        <tissue evidence="1">Whole body</tissue>
    </source>
</reference>
<proteinExistence type="predicted"/>
<protein>
    <submittedName>
        <fullName evidence="1">Uncharacterized protein</fullName>
    </submittedName>
</protein>
<name>A0A195F477_9HYME</name>
<dbReference type="Proteomes" id="UP000078541">
    <property type="component" value="Unassembled WGS sequence"/>
</dbReference>